<gene>
    <name evidence="2" type="ORF">TSUD_15860</name>
</gene>
<name>A0A2Z6N3S8_TRISU</name>
<evidence type="ECO:0000313" key="2">
    <source>
        <dbReference type="EMBL" id="GAU36673.1"/>
    </source>
</evidence>
<dbReference type="EMBL" id="DF973637">
    <property type="protein sequence ID" value="GAU36673.1"/>
    <property type="molecule type" value="Genomic_DNA"/>
</dbReference>
<sequence>MCHQEGETCQYAKKGVTRKVSEIATLCVYCVATGFEIVNNGDVSTPQGPITGQTNGSAGNSASKSVKQVSPSTTGIPGAGIYAAPTIGQPVGGPLVSAVGTPVNLSAPPHMAYGIRAPVPGTVVPGAPMNMVPMTYPMPHHTSAPHR</sequence>
<accession>A0A2Z6N3S8</accession>
<dbReference type="AlphaFoldDB" id="A0A2Z6N3S8"/>
<evidence type="ECO:0000313" key="3">
    <source>
        <dbReference type="Proteomes" id="UP000242715"/>
    </source>
</evidence>
<evidence type="ECO:0000256" key="1">
    <source>
        <dbReference type="SAM" id="MobiDB-lite"/>
    </source>
</evidence>
<proteinExistence type="predicted"/>
<keyword evidence="3" id="KW-1185">Reference proteome</keyword>
<dbReference type="Proteomes" id="UP000242715">
    <property type="component" value="Unassembled WGS sequence"/>
</dbReference>
<dbReference type="OrthoDB" id="118550at2759"/>
<feature type="region of interest" description="Disordered" evidence="1">
    <location>
        <begin position="41"/>
        <end position="72"/>
    </location>
</feature>
<organism evidence="2 3">
    <name type="scientific">Trifolium subterraneum</name>
    <name type="common">Subterranean clover</name>
    <dbReference type="NCBI Taxonomy" id="3900"/>
    <lineage>
        <taxon>Eukaryota</taxon>
        <taxon>Viridiplantae</taxon>
        <taxon>Streptophyta</taxon>
        <taxon>Embryophyta</taxon>
        <taxon>Tracheophyta</taxon>
        <taxon>Spermatophyta</taxon>
        <taxon>Magnoliopsida</taxon>
        <taxon>eudicotyledons</taxon>
        <taxon>Gunneridae</taxon>
        <taxon>Pentapetalae</taxon>
        <taxon>rosids</taxon>
        <taxon>fabids</taxon>
        <taxon>Fabales</taxon>
        <taxon>Fabaceae</taxon>
        <taxon>Papilionoideae</taxon>
        <taxon>50 kb inversion clade</taxon>
        <taxon>NPAAA clade</taxon>
        <taxon>Hologalegina</taxon>
        <taxon>IRL clade</taxon>
        <taxon>Trifolieae</taxon>
        <taxon>Trifolium</taxon>
    </lineage>
</organism>
<protein>
    <submittedName>
        <fullName evidence="2">Uncharacterized protein</fullName>
    </submittedName>
</protein>
<reference evidence="3" key="1">
    <citation type="journal article" date="2017" name="Front. Plant Sci.">
        <title>Climate Clever Clovers: New Paradigm to Reduce the Environmental Footprint of Ruminants by Breeding Low Methanogenic Forages Utilizing Haplotype Variation.</title>
        <authorList>
            <person name="Kaur P."/>
            <person name="Appels R."/>
            <person name="Bayer P.E."/>
            <person name="Keeble-Gagnere G."/>
            <person name="Wang J."/>
            <person name="Hirakawa H."/>
            <person name="Shirasawa K."/>
            <person name="Vercoe P."/>
            <person name="Stefanova K."/>
            <person name="Durmic Z."/>
            <person name="Nichols P."/>
            <person name="Revell C."/>
            <person name="Isobe S.N."/>
            <person name="Edwards D."/>
            <person name="Erskine W."/>
        </authorList>
    </citation>
    <scope>NUCLEOTIDE SEQUENCE [LARGE SCALE GENOMIC DNA]</scope>
    <source>
        <strain evidence="3">cv. Daliak</strain>
    </source>
</reference>